<keyword evidence="4" id="KW-1003">Cell membrane</keyword>
<dbReference type="InterPro" id="IPR011009">
    <property type="entry name" value="Kinase-like_dom_sf"/>
</dbReference>
<dbReference type="PANTHER" id="PTHR27001">
    <property type="entry name" value="OS01G0253100 PROTEIN"/>
    <property type="match status" value="1"/>
</dbReference>
<comment type="subcellular location">
    <subcellularLocation>
        <location evidence="1">Cell membrane</location>
        <topology evidence="1">Single-pass type I membrane protein</topology>
    </subcellularLocation>
</comment>
<dbReference type="FunFam" id="1.10.510.10:FF:000240">
    <property type="entry name" value="Lectin-domain containing receptor kinase A4.3"/>
    <property type="match status" value="1"/>
</dbReference>
<dbReference type="SMART" id="SM00220">
    <property type="entry name" value="S_TKc"/>
    <property type="match status" value="1"/>
</dbReference>
<keyword evidence="8 15" id="KW-0547">Nucleotide-binding</keyword>
<evidence type="ECO:0000256" key="15">
    <source>
        <dbReference type="PROSITE-ProRule" id="PRU10141"/>
    </source>
</evidence>
<organism evidence="19 20">
    <name type="scientific">Apostasia shenzhenica</name>
    <dbReference type="NCBI Taxonomy" id="1088818"/>
    <lineage>
        <taxon>Eukaryota</taxon>
        <taxon>Viridiplantae</taxon>
        <taxon>Streptophyta</taxon>
        <taxon>Embryophyta</taxon>
        <taxon>Tracheophyta</taxon>
        <taxon>Spermatophyta</taxon>
        <taxon>Magnoliopsida</taxon>
        <taxon>Liliopsida</taxon>
        <taxon>Asparagales</taxon>
        <taxon>Orchidaceae</taxon>
        <taxon>Apostasioideae</taxon>
        <taxon>Apostasia</taxon>
    </lineage>
</organism>
<evidence type="ECO:0000259" key="18">
    <source>
        <dbReference type="PROSITE" id="PS50011"/>
    </source>
</evidence>
<evidence type="ECO:0000256" key="8">
    <source>
        <dbReference type="ARBA" id="ARBA00022741"/>
    </source>
</evidence>
<dbReference type="OrthoDB" id="339325at2759"/>
<accession>A0A2I0AEN4</accession>
<dbReference type="GO" id="GO:0005886">
    <property type="term" value="C:plasma membrane"/>
    <property type="evidence" value="ECO:0007669"/>
    <property type="project" value="UniProtKB-SubCell"/>
</dbReference>
<comment type="similarity">
    <text evidence="3">In the C-terminal section; belongs to the protein kinase superfamily. Ser/Thr protein kinase family.</text>
</comment>
<dbReference type="EC" id="2.7.11.1" evidence="19"/>
<name>A0A2I0AEN4_9ASPA</name>
<keyword evidence="13 19" id="KW-0675">Receptor</keyword>
<evidence type="ECO:0000313" key="19">
    <source>
        <dbReference type="EMBL" id="PKA54010.1"/>
    </source>
</evidence>
<dbReference type="PROSITE" id="PS00107">
    <property type="entry name" value="PROTEIN_KINASE_ATP"/>
    <property type="match status" value="1"/>
</dbReference>
<evidence type="ECO:0000256" key="9">
    <source>
        <dbReference type="ARBA" id="ARBA00022777"/>
    </source>
</evidence>
<evidence type="ECO:0000256" key="2">
    <source>
        <dbReference type="ARBA" id="ARBA00008536"/>
    </source>
</evidence>
<evidence type="ECO:0000313" key="20">
    <source>
        <dbReference type="Proteomes" id="UP000236161"/>
    </source>
</evidence>
<dbReference type="STRING" id="1088818.A0A2I0AEN4"/>
<dbReference type="GO" id="GO:0004674">
    <property type="term" value="F:protein serine/threonine kinase activity"/>
    <property type="evidence" value="ECO:0007669"/>
    <property type="project" value="UniProtKB-KW"/>
</dbReference>
<evidence type="ECO:0000256" key="7">
    <source>
        <dbReference type="ARBA" id="ARBA00022729"/>
    </source>
</evidence>
<keyword evidence="5 19" id="KW-0808">Transferase</keyword>
<dbReference type="AlphaFoldDB" id="A0A2I0AEN4"/>
<keyword evidence="7" id="KW-0732">Signal</keyword>
<dbReference type="Proteomes" id="UP000236161">
    <property type="component" value="Unassembled WGS sequence"/>
</dbReference>
<dbReference type="GO" id="GO:0002229">
    <property type="term" value="P:defense response to oomycetes"/>
    <property type="evidence" value="ECO:0007669"/>
    <property type="project" value="UniProtKB-ARBA"/>
</dbReference>
<keyword evidence="10 15" id="KW-0067">ATP-binding</keyword>
<dbReference type="PANTHER" id="PTHR27001:SF585">
    <property type="entry name" value="OS02G0648100 PROTEIN"/>
    <property type="match status" value="1"/>
</dbReference>
<evidence type="ECO:0000256" key="11">
    <source>
        <dbReference type="ARBA" id="ARBA00022989"/>
    </source>
</evidence>
<dbReference type="Gene3D" id="3.30.200.20">
    <property type="entry name" value="Phosphorylase Kinase, domain 1"/>
    <property type="match status" value="1"/>
</dbReference>
<keyword evidence="20" id="KW-1185">Reference proteome</keyword>
<dbReference type="InterPro" id="IPR000719">
    <property type="entry name" value="Prot_kinase_dom"/>
</dbReference>
<evidence type="ECO:0000256" key="6">
    <source>
        <dbReference type="ARBA" id="ARBA00022692"/>
    </source>
</evidence>
<dbReference type="Pfam" id="PF00069">
    <property type="entry name" value="Pkinase"/>
    <property type="match status" value="1"/>
</dbReference>
<evidence type="ECO:0000256" key="12">
    <source>
        <dbReference type="ARBA" id="ARBA00023136"/>
    </source>
</evidence>
<dbReference type="SUPFAM" id="SSF56112">
    <property type="entry name" value="Protein kinase-like (PK-like)"/>
    <property type="match status" value="1"/>
</dbReference>
<evidence type="ECO:0000256" key="5">
    <source>
        <dbReference type="ARBA" id="ARBA00022679"/>
    </source>
</evidence>
<reference evidence="19 20" key="1">
    <citation type="journal article" date="2017" name="Nature">
        <title>The Apostasia genome and the evolution of orchids.</title>
        <authorList>
            <person name="Zhang G.Q."/>
            <person name="Liu K.W."/>
            <person name="Li Z."/>
            <person name="Lohaus R."/>
            <person name="Hsiao Y.Y."/>
            <person name="Niu S.C."/>
            <person name="Wang J.Y."/>
            <person name="Lin Y.C."/>
            <person name="Xu Q."/>
            <person name="Chen L.J."/>
            <person name="Yoshida K."/>
            <person name="Fujiwara S."/>
            <person name="Wang Z.W."/>
            <person name="Zhang Y.Q."/>
            <person name="Mitsuda N."/>
            <person name="Wang M."/>
            <person name="Liu G.H."/>
            <person name="Pecoraro L."/>
            <person name="Huang H.X."/>
            <person name="Xiao X.J."/>
            <person name="Lin M."/>
            <person name="Wu X.Y."/>
            <person name="Wu W.L."/>
            <person name="Chen Y.Y."/>
            <person name="Chang S.B."/>
            <person name="Sakamoto S."/>
            <person name="Ohme-Takagi M."/>
            <person name="Yagi M."/>
            <person name="Zeng S.J."/>
            <person name="Shen C.Y."/>
            <person name="Yeh C.M."/>
            <person name="Luo Y.B."/>
            <person name="Tsai W.C."/>
            <person name="Van de Peer Y."/>
            <person name="Liu Z.J."/>
        </authorList>
    </citation>
    <scope>NUCLEOTIDE SEQUENCE [LARGE SCALE GENOMIC DNA]</scope>
    <source>
        <strain evidence="20">cv. Shenzhen</strain>
        <tissue evidence="19">Stem</tissue>
    </source>
</reference>
<gene>
    <name evidence="19" type="ORF">AXF42_Ash016175</name>
</gene>
<feature type="domain" description="Protein kinase" evidence="18">
    <location>
        <begin position="91"/>
        <end position="366"/>
    </location>
</feature>
<evidence type="ECO:0000256" key="13">
    <source>
        <dbReference type="ARBA" id="ARBA00023170"/>
    </source>
</evidence>
<evidence type="ECO:0000256" key="1">
    <source>
        <dbReference type="ARBA" id="ARBA00004251"/>
    </source>
</evidence>
<dbReference type="InterPro" id="IPR017441">
    <property type="entry name" value="Protein_kinase_ATP_BS"/>
</dbReference>
<keyword evidence="9 19" id="KW-0418">Kinase</keyword>
<feature type="binding site" evidence="15">
    <location>
        <position position="119"/>
    </location>
    <ligand>
        <name>ATP</name>
        <dbReference type="ChEBI" id="CHEBI:30616"/>
    </ligand>
</feature>
<comment type="similarity">
    <text evidence="2">In the N-terminal section; belongs to the leguminous lectin family.</text>
</comment>
<dbReference type="Gene3D" id="1.10.510.10">
    <property type="entry name" value="Transferase(Phosphotransferase) domain 1"/>
    <property type="match status" value="1"/>
</dbReference>
<dbReference type="InterPro" id="IPR008271">
    <property type="entry name" value="Ser/Thr_kinase_AS"/>
</dbReference>
<evidence type="ECO:0000256" key="14">
    <source>
        <dbReference type="ARBA" id="ARBA00023180"/>
    </source>
</evidence>
<evidence type="ECO:0000256" key="4">
    <source>
        <dbReference type="ARBA" id="ARBA00022475"/>
    </source>
</evidence>
<feature type="region of interest" description="Disordered" evidence="17">
    <location>
        <begin position="46"/>
        <end position="73"/>
    </location>
</feature>
<evidence type="ECO:0000256" key="16">
    <source>
        <dbReference type="RuleBase" id="RU000304"/>
    </source>
</evidence>
<keyword evidence="16" id="KW-0723">Serine/threonine-protein kinase</keyword>
<dbReference type="GO" id="GO:0005524">
    <property type="term" value="F:ATP binding"/>
    <property type="evidence" value="ECO:0007669"/>
    <property type="project" value="UniProtKB-UniRule"/>
</dbReference>
<keyword evidence="12" id="KW-0472">Membrane</keyword>
<evidence type="ECO:0000256" key="17">
    <source>
        <dbReference type="SAM" id="MobiDB-lite"/>
    </source>
</evidence>
<dbReference type="PROSITE" id="PS00108">
    <property type="entry name" value="PROTEIN_KINASE_ST"/>
    <property type="match status" value="1"/>
</dbReference>
<keyword evidence="11" id="KW-1133">Transmembrane helix</keyword>
<sequence length="385" mass="40714">MDLPAASIALASAIFLLLAVLAFRRRRILLSCLTLCTGDLELGATTASVSDGPETEQAEPPEPPAGKTPAGGSLPSPRLFTLQEVESSTGNFTSAVIGKGGFSTVFLARLPDHSFAAVKLHHSSQRLHRAFRSELAVLLRIHHPYIVRLLGFCDEQDDQGALVMEYVPSGSLHDKLHGAGAAVAGVLPWARRTSIANRLAQALDYLHEGCELQIVHGDIKASNVLLDDSLNPKLCDFGCARMGFSGVVRQPAPMTGSPGYVDPHYIRTGVISKKSDVYSFGVLLLELITGAEAFDAATDQLLTAGAAPVLREIGGGVGVDAIVDQRLNGEYDHAEAAALGSLAALCLGENPSVRPSMAEIVRIMWVKVPSSISAVDPDISFCSSL</sequence>
<comment type="similarity">
    <text evidence="16">Belongs to the protein kinase superfamily.</text>
</comment>
<protein>
    <submittedName>
        <fullName evidence="19">Putative receptor-like protein kinase</fullName>
        <ecNumber evidence="19">2.7.11.1</ecNumber>
    </submittedName>
</protein>
<dbReference type="PROSITE" id="PS50011">
    <property type="entry name" value="PROTEIN_KINASE_DOM"/>
    <property type="match status" value="1"/>
</dbReference>
<evidence type="ECO:0000256" key="10">
    <source>
        <dbReference type="ARBA" id="ARBA00022840"/>
    </source>
</evidence>
<evidence type="ECO:0000256" key="3">
    <source>
        <dbReference type="ARBA" id="ARBA00010217"/>
    </source>
</evidence>
<dbReference type="EMBL" id="KZ451987">
    <property type="protein sequence ID" value="PKA54010.1"/>
    <property type="molecule type" value="Genomic_DNA"/>
</dbReference>
<keyword evidence="14" id="KW-0325">Glycoprotein</keyword>
<proteinExistence type="inferred from homology"/>
<keyword evidence="6" id="KW-0812">Transmembrane</keyword>